<dbReference type="PATRIC" id="fig|582475.4.peg.1512"/>
<accession>A0A0K9FE17</accession>
<dbReference type="Proteomes" id="UP000037326">
    <property type="component" value="Unassembled WGS sequence"/>
</dbReference>
<protein>
    <submittedName>
        <fullName evidence="1">Uncharacterized protein</fullName>
    </submittedName>
</protein>
<proteinExistence type="predicted"/>
<evidence type="ECO:0000313" key="1">
    <source>
        <dbReference type="EMBL" id="KMY32391.1"/>
    </source>
</evidence>
<name>A0A0K9FE17_9BACI</name>
<sequence>MKLYKSAKEPEIYHYFNVNKEKLWMFRHKYYDAAGKRRENEIPHQAKGSVGIINKMAVKKHLQSVDGRCF</sequence>
<evidence type="ECO:0000313" key="2">
    <source>
        <dbReference type="Proteomes" id="UP000037326"/>
    </source>
</evidence>
<reference evidence="2" key="1">
    <citation type="submission" date="2015-07" db="EMBL/GenBank/DDBJ databases">
        <authorList>
            <consortium name="Consortium for Microbial Forensics and Genomics (microFORGE)"/>
            <person name="Knight B.M."/>
            <person name="Roberts D.P."/>
            <person name="Lin D."/>
            <person name="Hari K."/>
            <person name="Fletcher J."/>
            <person name="Melcher U."/>
            <person name="Blagden T."/>
            <person name="Winegar R.A."/>
        </authorList>
    </citation>
    <scope>NUCLEOTIDE SEQUENCE [LARGE SCALE GENOMIC DNA]</scope>
    <source>
        <strain evidence="2">DSM 23493</strain>
    </source>
</reference>
<comment type="caution">
    <text evidence="1">The sequence shown here is derived from an EMBL/GenBank/DDBJ whole genome shotgun (WGS) entry which is preliminary data.</text>
</comment>
<dbReference type="AlphaFoldDB" id="A0A0K9FE17"/>
<dbReference type="EMBL" id="LFXJ01000005">
    <property type="protein sequence ID" value="KMY32391.1"/>
    <property type="molecule type" value="Genomic_DNA"/>
</dbReference>
<gene>
    <name evidence="1" type="ORF">ACZ11_09690</name>
</gene>
<organism evidence="1 2">
    <name type="scientific">Lysinibacillus xylanilyticus</name>
    <dbReference type="NCBI Taxonomy" id="582475"/>
    <lineage>
        <taxon>Bacteria</taxon>
        <taxon>Bacillati</taxon>
        <taxon>Bacillota</taxon>
        <taxon>Bacilli</taxon>
        <taxon>Bacillales</taxon>
        <taxon>Bacillaceae</taxon>
        <taxon>Lysinibacillus</taxon>
    </lineage>
</organism>